<dbReference type="EMBL" id="AMZH03002510">
    <property type="protein sequence ID" value="RRT75336.1"/>
    <property type="molecule type" value="Genomic_DNA"/>
</dbReference>
<name>A0A427AGL0_ENSVE</name>
<organism evidence="2 3">
    <name type="scientific">Ensete ventricosum</name>
    <name type="common">Abyssinian banana</name>
    <name type="synonym">Musa ensete</name>
    <dbReference type="NCBI Taxonomy" id="4639"/>
    <lineage>
        <taxon>Eukaryota</taxon>
        <taxon>Viridiplantae</taxon>
        <taxon>Streptophyta</taxon>
        <taxon>Embryophyta</taxon>
        <taxon>Tracheophyta</taxon>
        <taxon>Spermatophyta</taxon>
        <taxon>Magnoliopsida</taxon>
        <taxon>Liliopsida</taxon>
        <taxon>Zingiberales</taxon>
        <taxon>Musaceae</taxon>
        <taxon>Ensete</taxon>
    </lineage>
</organism>
<feature type="region of interest" description="Disordered" evidence="1">
    <location>
        <begin position="96"/>
        <end position="118"/>
    </location>
</feature>
<accession>A0A427AGL0</accession>
<reference evidence="2 3" key="1">
    <citation type="journal article" date="2014" name="Agronomy (Basel)">
        <title>A Draft Genome Sequence for Ensete ventricosum, the Drought-Tolerant Tree Against Hunger.</title>
        <authorList>
            <person name="Harrison J."/>
            <person name="Moore K.A."/>
            <person name="Paszkiewicz K."/>
            <person name="Jones T."/>
            <person name="Grant M."/>
            <person name="Ambacheew D."/>
            <person name="Muzemil S."/>
            <person name="Studholme D.J."/>
        </authorList>
    </citation>
    <scope>NUCLEOTIDE SEQUENCE [LARGE SCALE GENOMIC DNA]</scope>
</reference>
<gene>
    <name evidence="2" type="ORF">B296_00031320</name>
</gene>
<proteinExistence type="predicted"/>
<feature type="region of interest" description="Disordered" evidence="1">
    <location>
        <begin position="22"/>
        <end position="47"/>
    </location>
</feature>
<feature type="compositionally biased region" description="Acidic residues" evidence="1">
    <location>
        <begin position="33"/>
        <end position="47"/>
    </location>
</feature>
<dbReference type="AlphaFoldDB" id="A0A427AGL0"/>
<comment type="caution">
    <text evidence="2">The sequence shown here is derived from an EMBL/GenBank/DDBJ whole genome shotgun (WGS) entry which is preliminary data.</text>
</comment>
<evidence type="ECO:0000313" key="2">
    <source>
        <dbReference type="EMBL" id="RRT75336.1"/>
    </source>
</evidence>
<sequence length="118" mass="13378">MTLPEDEMPIDGEVATATIASSVDPIEIHEGEETGAEEPMEVEDETEREGLLLQRQGRTAAPVIWSGSVRNEHVYPAAATLSVVWRLVNGWMDGRKRLNPRKREVSKQRQKEEKKKNR</sequence>
<protein>
    <submittedName>
        <fullName evidence="2">Uncharacterized protein</fullName>
    </submittedName>
</protein>
<dbReference type="Proteomes" id="UP000287651">
    <property type="component" value="Unassembled WGS sequence"/>
</dbReference>
<evidence type="ECO:0000256" key="1">
    <source>
        <dbReference type="SAM" id="MobiDB-lite"/>
    </source>
</evidence>
<evidence type="ECO:0000313" key="3">
    <source>
        <dbReference type="Proteomes" id="UP000287651"/>
    </source>
</evidence>